<gene>
    <name evidence="2" type="ORF">ACFFSA_48470</name>
</gene>
<dbReference type="EMBL" id="JBHMBW010000103">
    <property type="protein sequence ID" value="MFB9630953.1"/>
    <property type="molecule type" value="Genomic_DNA"/>
</dbReference>
<dbReference type="InterPro" id="IPR036390">
    <property type="entry name" value="WH_DNA-bd_sf"/>
</dbReference>
<keyword evidence="3" id="KW-1185">Reference proteome</keyword>
<dbReference type="InterPro" id="IPR039422">
    <property type="entry name" value="MarR/SlyA-like"/>
</dbReference>
<accession>A0ABV5SIQ7</accession>
<name>A0ABV5SIQ7_9ACTN</name>
<dbReference type="Proteomes" id="UP001589532">
    <property type="component" value="Unassembled WGS sequence"/>
</dbReference>
<dbReference type="RefSeq" id="WP_344984591.1">
    <property type="nucleotide sequence ID" value="NZ_BAAAXV010000001.1"/>
</dbReference>
<dbReference type="InterPro" id="IPR036388">
    <property type="entry name" value="WH-like_DNA-bd_sf"/>
</dbReference>
<evidence type="ECO:0000313" key="3">
    <source>
        <dbReference type="Proteomes" id="UP001589532"/>
    </source>
</evidence>
<dbReference type="PROSITE" id="PS50995">
    <property type="entry name" value="HTH_MARR_2"/>
    <property type="match status" value="1"/>
</dbReference>
<dbReference type="PANTHER" id="PTHR33164:SF43">
    <property type="entry name" value="HTH-TYPE TRANSCRIPTIONAL REPRESSOR YETL"/>
    <property type="match status" value="1"/>
</dbReference>
<protein>
    <submittedName>
        <fullName evidence="2">MarR family winged helix-turn-helix transcriptional regulator</fullName>
    </submittedName>
</protein>
<evidence type="ECO:0000313" key="2">
    <source>
        <dbReference type="EMBL" id="MFB9630953.1"/>
    </source>
</evidence>
<dbReference type="SUPFAM" id="SSF46785">
    <property type="entry name" value="Winged helix' DNA-binding domain"/>
    <property type="match status" value="1"/>
</dbReference>
<feature type="domain" description="HTH marR-type" evidence="1">
    <location>
        <begin position="1"/>
        <end position="148"/>
    </location>
</feature>
<sequence>MGRRSERLTARDYANLLSFRVGLRRFLRWSEERAAEVGLTSTQHQLLLAIRGHADPRGPTIGEVADYLCTRHHSAVQLVDRVERLGLISRNRGGVRDRREVRLTLTEAGHAKLALLGAAHLEELQRMAPMINTLVDSAAGCHAAGCLH</sequence>
<dbReference type="Pfam" id="PF12802">
    <property type="entry name" value="MarR_2"/>
    <property type="match status" value="1"/>
</dbReference>
<evidence type="ECO:0000259" key="1">
    <source>
        <dbReference type="PROSITE" id="PS50995"/>
    </source>
</evidence>
<dbReference type="Gene3D" id="1.10.10.10">
    <property type="entry name" value="Winged helix-like DNA-binding domain superfamily/Winged helix DNA-binding domain"/>
    <property type="match status" value="1"/>
</dbReference>
<dbReference type="PANTHER" id="PTHR33164">
    <property type="entry name" value="TRANSCRIPTIONAL REGULATOR, MARR FAMILY"/>
    <property type="match status" value="1"/>
</dbReference>
<comment type="caution">
    <text evidence="2">The sequence shown here is derived from an EMBL/GenBank/DDBJ whole genome shotgun (WGS) entry which is preliminary data.</text>
</comment>
<dbReference type="InterPro" id="IPR000835">
    <property type="entry name" value="HTH_MarR-typ"/>
</dbReference>
<reference evidence="2 3" key="1">
    <citation type="submission" date="2024-09" db="EMBL/GenBank/DDBJ databases">
        <authorList>
            <person name="Sun Q."/>
            <person name="Mori K."/>
        </authorList>
    </citation>
    <scope>NUCLEOTIDE SEQUENCE [LARGE SCALE GENOMIC DNA]</scope>
    <source>
        <strain evidence="2 3">JCM 3143</strain>
    </source>
</reference>
<proteinExistence type="predicted"/>
<dbReference type="SMART" id="SM00347">
    <property type="entry name" value="HTH_MARR"/>
    <property type="match status" value="1"/>
</dbReference>
<organism evidence="2 3">
    <name type="scientific">Nonomuraea helvata</name>
    <dbReference type="NCBI Taxonomy" id="37484"/>
    <lineage>
        <taxon>Bacteria</taxon>
        <taxon>Bacillati</taxon>
        <taxon>Actinomycetota</taxon>
        <taxon>Actinomycetes</taxon>
        <taxon>Streptosporangiales</taxon>
        <taxon>Streptosporangiaceae</taxon>
        <taxon>Nonomuraea</taxon>
    </lineage>
</organism>